<dbReference type="GO" id="GO:0005666">
    <property type="term" value="C:RNA polymerase III complex"/>
    <property type="evidence" value="ECO:0007669"/>
    <property type="project" value="TreeGrafter"/>
</dbReference>
<protein>
    <submittedName>
        <fullName evidence="1">Uncharacterized protein</fullName>
    </submittedName>
</protein>
<dbReference type="PANTHER" id="PTHR12069">
    <property type="entry name" value="DNA-DIRECTED RNA POLYMERASES III 80 KDA POLYPEPTIDE RNA POLYMERASE III SUBUNIT 5"/>
    <property type="match status" value="1"/>
</dbReference>
<dbReference type="AlphaFoldDB" id="A0A2Z6P4Z4"/>
<proteinExistence type="predicted"/>
<dbReference type="OrthoDB" id="340681at2759"/>
<dbReference type="Proteomes" id="UP000242715">
    <property type="component" value="Unassembled WGS sequence"/>
</dbReference>
<evidence type="ECO:0000313" key="1">
    <source>
        <dbReference type="EMBL" id="GAU49663.1"/>
    </source>
</evidence>
<dbReference type="GO" id="GO:0042797">
    <property type="term" value="P:tRNA transcription by RNA polymerase III"/>
    <property type="evidence" value="ECO:0007669"/>
    <property type="project" value="TreeGrafter"/>
</dbReference>
<reference evidence="2" key="1">
    <citation type="journal article" date="2017" name="Front. Plant Sci.">
        <title>Climate Clever Clovers: New Paradigm to Reduce the Environmental Footprint of Ruminants by Breeding Low Methanogenic Forages Utilizing Haplotype Variation.</title>
        <authorList>
            <person name="Kaur P."/>
            <person name="Appels R."/>
            <person name="Bayer P.E."/>
            <person name="Keeble-Gagnere G."/>
            <person name="Wang J."/>
            <person name="Hirakawa H."/>
            <person name="Shirasawa K."/>
            <person name="Vercoe P."/>
            <person name="Stefanova K."/>
            <person name="Durmic Z."/>
            <person name="Nichols P."/>
            <person name="Revell C."/>
            <person name="Isobe S.N."/>
            <person name="Edwards D."/>
            <person name="Erskine W."/>
        </authorList>
    </citation>
    <scope>NUCLEOTIDE SEQUENCE [LARGE SCALE GENOMIC DNA]</scope>
    <source>
        <strain evidence="2">cv. Daliak</strain>
    </source>
</reference>
<dbReference type="InterPro" id="IPR006886">
    <property type="entry name" value="RNA_pol_III_Rpc5"/>
</dbReference>
<evidence type="ECO:0000313" key="2">
    <source>
        <dbReference type="Proteomes" id="UP000242715"/>
    </source>
</evidence>
<gene>
    <name evidence="1" type="ORF">TSUD_91010</name>
</gene>
<sequence length="105" mass="11982">MDEEDTVVREIDVYFSPYIDDETKYPLRPSWRPYELEENCEEIRLKPQTSEVELDLSVDLESSNIDGDNASTLNYTKHTVSTTWKPPPANSCAVGLLMGDKVLNI</sequence>
<name>A0A2Z6P4Z4_TRISU</name>
<organism evidence="1 2">
    <name type="scientific">Trifolium subterraneum</name>
    <name type="common">Subterranean clover</name>
    <dbReference type="NCBI Taxonomy" id="3900"/>
    <lineage>
        <taxon>Eukaryota</taxon>
        <taxon>Viridiplantae</taxon>
        <taxon>Streptophyta</taxon>
        <taxon>Embryophyta</taxon>
        <taxon>Tracheophyta</taxon>
        <taxon>Spermatophyta</taxon>
        <taxon>Magnoliopsida</taxon>
        <taxon>eudicotyledons</taxon>
        <taxon>Gunneridae</taxon>
        <taxon>Pentapetalae</taxon>
        <taxon>rosids</taxon>
        <taxon>fabids</taxon>
        <taxon>Fabales</taxon>
        <taxon>Fabaceae</taxon>
        <taxon>Papilionoideae</taxon>
        <taxon>50 kb inversion clade</taxon>
        <taxon>NPAAA clade</taxon>
        <taxon>Hologalegina</taxon>
        <taxon>IRL clade</taxon>
        <taxon>Trifolieae</taxon>
        <taxon>Trifolium</taxon>
    </lineage>
</organism>
<keyword evidence="2" id="KW-1185">Reference proteome</keyword>
<accession>A0A2Z6P4Z4</accession>
<dbReference type="PANTHER" id="PTHR12069:SF0">
    <property type="entry name" value="DNA-DIRECTED RNA POLYMERASE III SUBUNIT RPC5"/>
    <property type="match status" value="1"/>
</dbReference>
<dbReference type="EMBL" id="DF974607">
    <property type="protein sequence ID" value="GAU49663.1"/>
    <property type="molecule type" value="Genomic_DNA"/>
</dbReference>
<dbReference type="Pfam" id="PF04801">
    <property type="entry name" value="RPC5"/>
    <property type="match status" value="1"/>
</dbReference>